<accession>A0A0P0N3L1</accession>
<organism evidence="1 3">
    <name type="scientific">Pyrodictium delaneyi</name>
    <dbReference type="NCBI Taxonomy" id="1273541"/>
    <lineage>
        <taxon>Archaea</taxon>
        <taxon>Thermoproteota</taxon>
        <taxon>Thermoprotei</taxon>
        <taxon>Desulfurococcales</taxon>
        <taxon>Pyrodictiaceae</taxon>
        <taxon>Pyrodictium</taxon>
    </lineage>
</organism>
<evidence type="ECO:0000313" key="3">
    <source>
        <dbReference type="Proteomes" id="UP000058613"/>
    </source>
</evidence>
<evidence type="ECO:0000313" key="2">
    <source>
        <dbReference type="EMBL" id="OWJ55312.1"/>
    </source>
</evidence>
<dbReference type="AlphaFoldDB" id="A0A0P0N3L1"/>
<dbReference type="GeneID" id="26099397"/>
<name>A0A0P0N3L1_9CREN</name>
<evidence type="ECO:0000313" key="1">
    <source>
        <dbReference type="EMBL" id="ALL01108.1"/>
    </source>
</evidence>
<dbReference type="Proteomes" id="UP000058613">
    <property type="component" value="Chromosome"/>
</dbReference>
<dbReference type="EMBL" id="CP013011">
    <property type="protein sequence ID" value="ALL01108.1"/>
    <property type="molecule type" value="Genomic_DNA"/>
</dbReference>
<reference evidence="1 3" key="1">
    <citation type="submission" date="2015-10" db="EMBL/GenBank/DDBJ databases">
        <title>Complete genome sequence of hyperthermophilic archaeon Pyrodictium delaneyi Su06.</title>
        <authorList>
            <person name="Jung J.-H."/>
            <person name="Lin J."/>
            <person name="Holden J.F."/>
            <person name="Park C.-S."/>
        </authorList>
    </citation>
    <scope>NUCLEOTIDE SEQUENCE [LARGE SCALE GENOMIC DNA]</scope>
    <source>
        <strain evidence="1 3">Su06</strain>
    </source>
</reference>
<protein>
    <submittedName>
        <fullName evidence="1">Uncharacterized protein</fullName>
    </submittedName>
</protein>
<evidence type="ECO:0000313" key="4">
    <source>
        <dbReference type="Proteomes" id="UP000196694"/>
    </source>
</evidence>
<dbReference type="OrthoDB" id="380924at2157"/>
<proteinExistence type="predicted"/>
<dbReference type="KEGG" id="pdl:Pyrde_1060"/>
<dbReference type="Proteomes" id="UP000196694">
    <property type="component" value="Unassembled WGS sequence"/>
</dbReference>
<sequence length="125" mass="14200">MSLPGTVVEKLRGCILYSVDGPYIIVVNKCSETLKVHAIEVKYYITVTRSETTSTELEPQTIRKEITERITVDQTIESNSRLEIYFGPIENIDEVYAIIDYDGSKYKVPLNYEASELGKESKEAK</sequence>
<dbReference type="EMBL" id="NCQP01000001">
    <property type="protein sequence ID" value="OWJ55312.1"/>
    <property type="molecule type" value="Genomic_DNA"/>
</dbReference>
<reference evidence="2 4" key="2">
    <citation type="submission" date="2017-05" db="EMBL/GenBank/DDBJ databases">
        <title>The draft genome of the hyperthermophilic archaeon 'Pyrodictium delaneyi strain Hulk', an iron and nitrate reducer, reveals the capacity for sulfate reduction.</title>
        <authorList>
            <person name="Demey L.M."/>
            <person name="Miller C."/>
            <person name="Manzella M."/>
            <person name="Reguera G."/>
            <person name="Kashefi K."/>
        </authorList>
    </citation>
    <scope>NUCLEOTIDE SEQUENCE [LARGE SCALE GENOMIC DNA]</scope>
    <source>
        <strain evidence="2 4">Hulk</strain>
    </source>
</reference>
<keyword evidence="4" id="KW-1185">Reference proteome</keyword>
<gene>
    <name evidence="2" type="ORF">Pdsh_00345</name>
    <name evidence="1" type="ORF">Pyrde_1060</name>
</gene>
<dbReference type="RefSeq" id="WP_143522007.1">
    <property type="nucleotide sequence ID" value="NZ_CP013011.1"/>
</dbReference>